<evidence type="ECO:0000313" key="2">
    <source>
        <dbReference type="EMBL" id="CAG8949911.1"/>
    </source>
</evidence>
<evidence type="ECO:0000313" key="3">
    <source>
        <dbReference type="Proteomes" id="UP000696280"/>
    </source>
</evidence>
<reference evidence="2" key="1">
    <citation type="submission" date="2021-07" db="EMBL/GenBank/DDBJ databases">
        <authorList>
            <person name="Durling M."/>
        </authorList>
    </citation>
    <scope>NUCLEOTIDE SEQUENCE</scope>
</reference>
<dbReference type="InterPro" id="IPR052895">
    <property type="entry name" value="HetReg/Transcr_Mod"/>
</dbReference>
<organism evidence="2 3">
    <name type="scientific">Hymenoscyphus fraxineus</name>
    <dbReference type="NCBI Taxonomy" id="746836"/>
    <lineage>
        <taxon>Eukaryota</taxon>
        <taxon>Fungi</taxon>
        <taxon>Dikarya</taxon>
        <taxon>Ascomycota</taxon>
        <taxon>Pezizomycotina</taxon>
        <taxon>Leotiomycetes</taxon>
        <taxon>Helotiales</taxon>
        <taxon>Helotiaceae</taxon>
        <taxon>Hymenoscyphus</taxon>
    </lineage>
</organism>
<dbReference type="EMBL" id="CAJVRL010000025">
    <property type="protein sequence ID" value="CAG8949911.1"/>
    <property type="molecule type" value="Genomic_DNA"/>
</dbReference>
<dbReference type="Pfam" id="PF26639">
    <property type="entry name" value="Het-6_barrel"/>
    <property type="match status" value="1"/>
</dbReference>
<comment type="caution">
    <text evidence="2">The sequence shown here is derived from an EMBL/GenBank/DDBJ whole genome shotgun (WGS) entry which is preliminary data.</text>
</comment>
<sequence>MSSMRRIQTTPPDLQSSRSDLYFGLHPREIRLVTLRSGQWSDAIQCQLKHAYLANKPIYKALSYAWGSPRATRPILVSGIRYSVTVNLEAALRRLRQLNEDVILWVDAICINQSDNEEKTQQVRLMHDIYSNTDEVIIYLGEVLNHKSMILHDLVSTSRHVFNYDDTDNEKLEIFRAHCLVKKSSRKEKIDYAFDVFCFLRVLADESTKDHLATFDAHSREFKDSVYHEDLFEELRKIMNCRWWKRIWVIQEVVVPKKITVVYGSSVAPWEILVNAARWLSRNRISTTPFCFSNDNLTVLSYVSRIILDIERMREIWNNGKQTPLLSLLRRFRDRKASDDKDKVYALLGLANSKTSIVPDYSLSVSEVFQNATLDIIKESGSLSILMGDLGRKDRQELPSWVPDWSSAYDDLDRHRVEAMENHQYHASESSKLYIQYRRADEWRGLSFYLKLGRGINIRDSCLEVFNTQVGTTDWQEWLLNGADKSNLSEEECFLAVDDYYTSCRGAVCLEDLGSGIIRLPGISTDIVTRTGDIAYCDETISSVIGSWISLASDSFREGRLGDAFMRTICAGRVSTGSSNQEISTRKIDLEDLDAIDRWFQEAGLIPAREDTGEPKRKLTQTSGDIENAIRSATIRRRFFRTKNGHFGLGPPKTQRGDCVYVLLGGQTPFILRPAGGRSIRRDRNYPMLGHQKVACYEVIGDCYVDGLMNGEAMGDWENRTGEHAELRKHIARWKIIRENWKALSPSLDQRENKLIT</sequence>
<accession>A0A9N9PKH8</accession>
<dbReference type="Proteomes" id="UP000696280">
    <property type="component" value="Unassembled WGS sequence"/>
</dbReference>
<dbReference type="PANTHER" id="PTHR24148:SF64">
    <property type="entry name" value="HETEROKARYON INCOMPATIBILITY DOMAIN-CONTAINING PROTEIN"/>
    <property type="match status" value="1"/>
</dbReference>
<feature type="domain" description="Heterokaryon incompatibility" evidence="1">
    <location>
        <begin position="59"/>
        <end position="252"/>
    </location>
</feature>
<name>A0A9N9PKH8_9HELO</name>
<proteinExistence type="predicted"/>
<protein>
    <recommendedName>
        <fullName evidence="1">Heterokaryon incompatibility domain-containing protein</fullName>
    </recommendedName>
</protein>
<evidence type="ECO:0000259" key="1">
    <source>
        <dbReference type="Pfam" id="PF06985"/>
    </source>
</evidence>
<dbReference type="Pfam" id="PF06985">
    <property type="entry name" value="HET"/>
    <property type="match status" value="1"/>
</dbReference>
<dbReference type="PANTHER" id="PTHR24148">
    <property type="entry name" value="ANKYRIN REPEAT DOMAIN-CONTAINING PROTEIN 39 HOMOLOG-RELATED"/>
    <property type="match status" value="1"/>
</dbReference>
<dbReference type="OrthoDB" id="2157530at2759"/>
<gene>
    <name evidence="2" type="ORF">HYFRA_00004241</name>
</gene>
<keyword evidence="3" id="KW-1185">Reference proteome</keyword>
<dbReference type="InterPro" id="IPR010730">
    <property type="entry name" value="HET"/>
</dbReference>
<dbReference type="AlphaFoldDB" id="A0A9N9PKH8"/>